<gene>
    <name evidence="1" type="ORF">CHS0354_000014</name>
</gene>
<dbReference type="AlphaFoldDB" id="A0AAE0VPW3"/>
<sequence>MLKLCSENVLKATCHLWEHMTESTTDTGNAMMQLKKLAVLFYDGTSVLSKVNEARQHLFSRNPLASEKSTTREDLKQHIICSAYQR</sequence>
<name>A0AAE0VPW3_9BIVA</name>
<protein>
    <submittedName>
        <fullName evidence="1">Uncharacterized protein</fullName>
    </submittedName>
</protein>
<comment type="caution">
    <text evidence="1">The sequence shown here is derived from an EMBL/GenBank/DDBJ whole genome shotgun (WGS) entry which is preliminary data.</text>
</comment>
<organism evidence="1 2">
    <name type="scientific">Potamilus streckersoni</name>
    <dbReference type="NCBI Taxonomy" id="2493646"/>
    <lineage>
        <taxon>Eukaryota</taxon>
        <taxon>Metazoa</taxon>
        <taxon>Spiralia</taxon>
        <taxon>Lophotrochozoa</taxon>
        <taxon>Mollusca</taxon>
        <taxon>Bivalvia</taxon>
        <taxon>Autobranchia</taxon>
        <taxon>Heteroconchia</taxon>
        <taxon>Palaeoheterodonta</taxon>
        <taxon>Unionida</taxon>
        <taxon>Unionoidea</taxon>
        <taxon>Unionidae</taxon>
        <taxon>Ambleminae</taxon>
        <taxon>Lampsilini</taxon>
        <taxon>Potamilus</taxon>
    </lineage>
</organism>
<accession>A0AAE0VPW3</accession>
<dbReference type="EMBL" id="JAEAOA010000024">
    <property type="protein sequence ID" value="KAK3586213.1"/>
    <property type="molecule type" value="Genomic_DNA"/>
</dbReference>
<reference evidence="1" key="1">
    <citation type="journal article" date="2021" name="Genome Biol. Evol.">
        <title>A High-Quality Reference Genome for a Parasitic Bivalve with Doubly Uniparental Inheritance (Bivalvia: Unionida).</title>
        <authorList>
            <person name="Smith C.H."/>
        </authorList>
    </citation>
    <scope>NUCLEOTIDE SEQUENCE</scope>
    <source>
        <strain evidence="1">CHS0354</strain>
    </source>
</reference>
<proteinExistence type="predicted"/>
<evidence type="ECO:0000313" key="1">
    <source>
        <dbReference type="EMBL" id="KAK3586213.1"/>
    </source>
</evidence>
<reference evidence="1" key="3">
    <citation type="submission" date="2023-05" db="EMBL/GenBank/DDBJ databases">
        <authorList>
            <person name="Smith C.H."/>
        </authorList>
    </citation>
    <scope>NUCLEOTIDE SEQUENCE</scope>
    <source>
        <strain evidence="1">CHS0354</strain>
        <tissue evidence="1">Mantle</tissue>
    </source>
</reference>
<dbReference type="Proteomes" id="UP001195483">
    <property type="component" value="Unassembled WGS sequence"/>
</dbReference>
<keyword evidence="2" id="KW-1185">Reference proteome</keyword>
<evidence type="ECO:0000313" key="2">
    <source>
        <dbReference type="Proteomes" id="UP001195483"/>
    </source>
</evidence>
<reference evidence="1" key="2">
    <citation type="journal article" date="2021" name="Genome Biol. Evol.">
        <title>Developing a high-quality reference genome for a parasitic bivalve with doubly uniparental inheritance (Bivalvia: Unionida).</title>
        <authorList>
            <person name="Smith C.H."/>
        </authorList>
    </citation>
    <scope>NUCLEOTIDE SEQUENCE</scope>
    <source>
        <strain evidence="1">CHS0354</strain>
        <tissue evidence="1">Mantle</tissue>
    </source>
</reference>